<dbReference type="PANTHER" id="PTHR43802">
    <property type="entry name" value="ENOYL-COA HYDRATASE"/>
    <property type="match status" value="1"/>
</dbReference>
<dbReference type="SUPFAM" id="SSF52096">
    <property type="entry name" value="ClpP/crotonase"/>
    <property type="match status" value="1"/>
</dbReference>
<comment type="similarity">
    <text evidence="1 2">Belongs to the enoyl-CoA hydratase/isomerase family.</text>
</comment>
<name>A0A6I4P6V2_9MICO</name>
<evidence type="ECO:0000313" key="3">
    <source>
        <dbReference type="EMBL" id="MWB99414.1"/>
    </source>
</evidence>
<dbReference type="Pfam" id="PF00378">
    <property type="entry name" value="ECH_1"/>
    <property type="match status" value="1"/>
</dbReference>
<evidence type="ECO:0000256" key="1">
    <source>
        <dbReference type="ARBA" id="ARBA00005254"/>
    </source>
</evidence>
<dbReference type="InterPro" id="IPR001753">
    <property type="entry name" value="Enoyl-CoA_hydra/iso"/>
</dbReference>
<comment type="caution">
    <text evidence="3">The sequence shown here is derived from an EMBL/GenBank/DDBJ whole genome shotgun (WGS) entry which is preliminary data.</text>
</comment>
<dbReference type="CDD" id="cd06558">
    <property type="entry name" value="crotonase-like"/>
    <property type="match status" value="1"/>
</dbReference>
<accession>A0A6I4P6V2</accession>
<sequence length="257" mass="26619">MTSPLLVSVDAGVARLTLNRPERLNAIDGATAEAWRDAARLVASDDAIRAVILDAAGRAFCAGGDLVAMGELGGAEGQAREVQRLADVIHEGHALLRSTSKPIVAAVQGPAVGGGLGYMLVADVIVASEASSFAGKYPDVGLTPDCGVSALLPRAIGERRALELLLTSRRLTSDEAYSWGLVSEVVAADELAGRVDEIAAEWAGNANAYGQAKRLAIASLARGLQASLDDEAVTIARAFETPESAARRAAFTARTSR</sequence>
<organism evidence="3 4">
    <name type="scientific">Agromyces seonyuensis</name>
    <dbReference type="NCBI Taxonomy" id="2662446"/>
    <lineage>
        <taxon>Bacteria</taxon>
        <taxon>Bacillati</taxon>
        <taxon>Actinomycetota</taxon>
        <taxon>Actinomycetes</taxon>
        <taxon>Micrococcales</taxon>
        <taxon>Microbacteriaceae</taxon>
        <taxon>Agromyces</taxon>
    </lineage>
</organism>
<dbReference type="RefSeq" id="WP_160425634.1">
    <property type="nucleotide sequence ID" value="NZ_WSTA01000059.1"/>
</dbReference>
<dbReference type="InterPro" id="IPR018376">
    <property type="entry name" value="Enoyl-CoA_hyd/isom_CS"/>
</dbReference>
<evidence type="ECO:0000313" key="4">
    <source>
        <dbReference type="Proteomes" id="UP000438182"/>
    </source>
</evidence>
<reference evidence="3 4" key="1">
    <citation type="submission" date="2019-12" db="EMBL/GenBank/DDBJ databases">
        <authorList>
            <person name="Kim Y.S."/>
        </authorList>
    </citation>
    <scope>NUCLEOTIDE SEQUENCE [LARGE SCALE GENOMIC DNA]</scope>
    <source>
        <strain evidence="3 4">MMS17-SY077</strain>
    </source>
</reference>
<dbReference type="PROSITE" id="PS00166">
    <property type="entry name" value="ENOYL_COA_HYDRATASE"/>
    <property type="match status" value="1"/>
</dbReference>
<evidence type="ECO:0000256" key="2">
    <source>
        <dbReference type="RuleBase" id="RU003707"/>
    </source>
</evidence>
<dbReference type="Gene3D" id="3.90.226.10">
    <property type="entry name" value="2-enoyl-CoA Hydratase, Chain A, domain 1"/>
    <property type="match status" value="1"/>
</dbReference>
<dbReference type="EMBL" id="WSTA01000059">
    <property type="protein sequence ID" value="MWB99414.1"/>
    <property type="molecule type" value="Genomic_DNA"/>
</dbReference>
<dbReference type="AlphaFoldDB" id="A0A6I4P6V2"/>
<protein>
    <submittedName>
        <fullName evidence="3">Enoyl-CoA hydratase/isomerase family protein</fullName>
    </submittedName>
</protein>
<keyword evidence="3" id="KW-0413">Isomerase</keyword>
<dbReference type="GO" id="GO:0016853">
    <property type="term" value="F:isomerase activity"/>
    <property type="evidence" value="ECO:0007669"/>
    <property type="project" value="UniProtKB-KW"/>
</dbReference>
<proteinExistence type="inferred from homology"/>
<dbReference type="Proteomes" id="UP000438182">
    <property type="component" value="Unassembled WGS sequence"/>
</dbReference>
<gene>
    <name evidence="3" type="ORF">GB864_12760</name>
</gene>
<dbReference type="InterPro" id="IPR029045">
    <property type="entry name" value="ClpP/crotonase-like_dom_sf"/>
</dbReference>
<dbReference type="PANTHER" id="PTHR43802:SF1">
    <property type="entry name" value="IP11341P-RELATED"/>
    <property type="match status" value="1"/>
</dbReference>
<keyword evidence="4" id="KW-1185">Reference proteome</keyword>